<comment type="similarity">
    <text evidence="2">Belongs to the amino acid/polyamine transporter 2 family.</text>
</comment>
<evidence type="ECO:0000256" key="6">
    <source>
        <dbReference type="ARBA" id="ARBA00022989"/>
    </source>
</evidence>
<accession>A0A9P4UPJ3</accession>
<dbReference type="GO" id="GO:0005774">
    <property type="term" value="C:vacuolar membrane"/>
    <property type="evidence" value="ECO:0007669"/>
    <property type="project" value="TreeGrafter"/>
</dbReference>
<dbReference type="GO" id="GO:0015179">
    <property type="term" value="F:L-amino acid transmembrane transporter activity"/>
    <property type="evidence" value="ECO:0007669"/>
    <property type="project" value="TreeGrafter"/>
</dbReference>
<evidence type="ECO:0000256" key="2">
    <source>
        <dbReference type="ARBA" id="ARBA00008066"/>
    </source>
</evidence>
<keyword evidence="4 9" id="KW-0812">Transmembrane</keyword>
<feature type="transmembrane region" description="Helical" evidence="9">
    <location>
        <begin position="462"/>
        <end position="481"/>
    </location>
</feature>
<dbReference type="InterPro" id="IPR013057">
    <property type="entry name" value="AA_transpt_TM"/>
</dbReference>
<keyword evidence="3" id="KW-0813">Transport</keyword>
<feature type="transmembrane region" description="Helical" evidence="9">
    <location>
        <begin position="501"/>
        <end position="520"/>
    </location>
</feature>
<comment type="subcellular location">
    <subcellularLocation>
        <location evidence="1">Membrane</location>
        <topology evidence="1">Multi-pass membrane protein</topology>
    </subcellularLocation>
</comment>
<dbReference type="OrthoDB" id="655540at2759"/>
<feature type="region of interest" description="Disordered" evidence="8">
    <location>
        <begin position="1"/>
        <end position="60"/>
    </location>
</feature>
<evidence type="ECO:0000313" key="12">
    <source>
        <dbReference type="Proteomes" id="UP000799441"/>
    </source>
</evidence>
<feature type="region of interest" description="Disordered" evidence="8">
    <location>
        <begin position="131"/>
        <end position="151"/>
    </location>
</feature>
<feature type="transmembrane region" description="Helical" evidence="9">
    <location>
        <begin position="348"/>
        <end position="368"/>
    </location>
</feature>
<comment type="caution">
    <text evidence="11">The sequence shown here is derived from an EMBL/GenBank/DDBJ whole genome shotgun (WGS) entry which is preliminary data.</text>
</comment>
<name>A0A9P4UPJ3_9PEZI</name>
<gene>
    <name evidence="11" type="ORF">K431DRAFT_226144</name>
</gene>
<feature type="domain" description="Amino acid transporter transmembrane" evidence="10">
    <location>
        <begin position="241"/>
        <end position="637"/>
    </location>
</feature>
<keyword evidence="5" id="KW-0029">Amino-acid transport</keyword>
<reference evidence="11" key="1">
    <citation type="journal article" date="2020" name="Stud. Mycol.">
        <title>101 Dothideomycetes genomes: a test case for predicting lifestyles and emergence of pathogens.</title>
        <authorList>
            <person name="Haridas S."/>
            <person name="Albert R."/>
            <person name="Binder M."/>
            <person name="Bloem J."/>
            <person name="Labutti K."/>
            <person name="Salamov A."/>
            <person name="Andreopoulos B."/>
            <person name="Baker S."/>
            <person name="Barry K."/>
            <person name="Bills G."/>
            <person name="Bluhm B."/>
            <person name="Cannon C."/>
            <person name="Castanera R."/>
            <person name="Culley D."/>
            <person name="Daum C."/>
            <person name="Ezra D."/>
            <person name="Gonzalez J."/>
            <person name="Henrissat B."/>
            <person name="Kuo A."/>
            <person name="Liang C."/>
            <person name="Lipzen A."/>
            <person name="Lutzoni F."/>
            <person name="Magnuson J."/>
            <person name="Mondo S."/>
            <person name="Nolan M."/>
            <person name="Ohm R."/>
            <person name="Pangilinan J."/>
            <person name="Park H.-J."/>
            <person name="Ramirez L."/>
            <person name="Alfaro M."/>
            <person name="Sun H."/>
            <person name="Tritt A."/>
            <person name="Yoshinaga Y."/>
            <person name="Zwiers L.-H."/>
            <person name="Turgeon B."/>
            <person name="Goodwin S."/>
            <person name="Spatafora J."/>
            <person name="Crous P."/>
            <person name="Grigoriev I."/>
        </authorList>
    </citation>
    <scope>NUCLEOTIDE SEQUENCE</scope>
    <source>
        <strain evidence="11">CBS 116435</strain>
    </source>
</reference>
<evidence type="ECO:0000256" key="3">
    <source>
        <dbReference type="ARBA" id="ARBA00022448"/>
    </source>
</evidence>
<evidence type="ECO:0000256" key="7">
    <source>
        <dbReference type="ARBA" id="ARBA00023136"/>
    </source>
</evidence>
<evidence type="ECO:0000256" key="4">
    <source>
        <dbReference type="ARBA" id="ARBA00022692"/>
    </source>
</evidence>
<dbReference type="Proteomes" id="UP000799441">
    <property type="component" value="Unassembled WGS sequence"/>
</dbReference>
<dbReference type="Pfam" id="PF01490">
    <property type="entry name" value="Aa_trans"/>
    <property type="match status" value="1"/>
</dbReference>
<evidence type="ECO:0000313" key="11">
    <source>
        <dbReference type="EMBL" id="KAF2720526.1"/>
    </source>
</evidence>
<keyword evidence="7 9" id="KW-0472">Membrane</keyword>
<feature type="transmembrane region" description="Helical" evidence="9">
    <location>
        <begin position="560"/>
        <end position="577"/>
    </location>
</feature>
<feature type="transmembrane region" description="Helical" evidence="9">
    <location>
        <begin position="375"/>
        <end position="400"/>
    </location>
</feature>
<dbReference type="PANTHER" id="PTHR22950">
    <property type="entry name" value="AMINO ACID TRANSPORTER"/>
    <property type="match status" value="1"/>
</dbReference>
<keyword evidence="6 9" id="KW-1133">Transmembrane helix</keyword>
<evidence type="ECO:0000256" key="8">
    <source>
        <dbReference type="SAM" id="MobiDB-lite"/>
    </source>
</evidence>
<feature type="transmembrane region" description="Helical" evidence="9">
    <location>
        <begin position="583"/>
        <end position="606"/>
    </location>
</feature>
<dbReference type="AlphaFoldDB" id="A0A9P4UPJ3"/>
<evidence type="ECO:0000259" key="10">
    <source>
        <dbReference type="Pfam" id="PF01490"/>
    </source>
</evidence>
<feature type="transmembrane region" description="Helical" evidence="9">
    <location>
        <begin position="320"/>
        <end position="342"/>
    </location>
</feature>
<protein>
    <recommendedName>
        <fullName evidence="10">Amino acid transporter transmembrane domain-containing protein</fullName>
    </recommendedName>
</protein>
<feature type="transmembrane region" description="Helical" evidence="9">
    <location>
        <begin position="420"/>
        <end position="441"/>
    </location>
</feature>
<organism evidence="11 12">
    <name type="scientific">Polychaeton citri CBS 116435</name>
    <dbReference type="NCBI Taxonomy" id="1314669"/>
    <lineage>
        <taxon>Eukaryota</taxon>
        <taxon>Fungi</taxon>
        <taxon>Dikarya</taxon>
        <taxon>Ascomycota</taxon>
        <taxon>Pezizomycotina</taxon>
        <taxon>Dothideomycetes</taxon>
        <taxon>Dothideomycetidae</taxon>
        <taxon>Capnodiales</taxon>
        <taxon>Capnodiaceae</taxon>
        <taxon>Polychaeton</taxon>
    </lineage>
</organism>
<dbReference type="PANTHER" id="PTHR22950:SF692">
    <property type="entry name" value="TRANSMEMBRANE AMINO ACID TRANSPORTER FAMILY PROTEIN"/>
    <property type="match status" value="1"/>
</dbReference>
<keyword evidence="12" id="KW-1185">Reference proteome</keyword>
<feature type="transmembrane region" description="Helical" evidence="9">
    <location>
        <begin position="618"/>
        <end position="640"/>
    </location>
</feature>
<sequence>MPTDRQAAPVSWSDYERGGRHDSLDSQNRVQFDPEAQQPRDGGGSFLVPDGQQNLRRRRSSLSMRISSLAQAGGVNSLNNFASSWQRAANFHAIAPHRASFRYAEDGEDDGSRPHTPQGPAGLLRQQLEARRATASGSAGPASLRPSETQPLLQERLSRVRDDHSIFSIEPSLASPFGGSYGTRYSSTVSRANEPKMRHAAQIFKDQQAKKEAAEDDEPEPILVKQVREGDGTIVNVVVGRSTLPQSILNMVNLMIGIGLLALPLAFKYSGWIPGAILLSFAAFSTNYTAKLLAKCLDVDSSLLNFADVAYVSFGAKARVMVSLLFSMELLAICVALVVLFADSLDALIPGWGLTEWKLVCGLVLLPLEFLPLRLLSFTSILGIISCFSIVLAVFVDGLIKPDQPGSLRDPAMTSLWPQSWMTLPLSFGLLMSPWGGHSVFPNIYRDMRHPYKFRRGVDITYILSFIPDAFMAVIGLIMFGNDVKDEVTRNIFVTKGYPQWISVFIVICIAIIPLTKLPLNSQPIVGTAEIFLRLDPISVANAEQDGTGFSPFVRHAIKALVKIVLVIILVIFAIVVPDFDRIMSLVGAVACSTVCIILPIAFHLKLFGHEMSRSQKVFDYTLMVFSGMLGVVSTAFNFIPKEQLGL</sequence>
<feature type="compositionally biased region" description="Basic and acidic residues" evidence="8">
    <location>
        <begin position="14"/>
        <end position="24"/>
    </location>
</feature>
<proteinExistence type="inferred from homology"/>
<evidence type="ECO:0000256" key="5">
    <source>
        <dbReference type="ARBA" id="ARBA00022970"/>
    </source>
</evidence>
<dbReference type="EMBL" id="MU003798">
    <property type="protein sequence ID" value="KAF2720526.1"/>
    <property type="molecule type" value="Genomic_DNA"/>
</dbReference>
<evidence type="ECO:0000256" key="1">
    <source>
        <dbReference type="ARBA" id="ARBA00004141"/>
    </source>
</evidence>
<evidence type="ECO:0000256" key="9">
    <source>
        <dbReference type="SAM" id="Phobius"/>
    </source>
</evidence>